<dbReference type="Proteomes" id="UP001521116">
    <property type="component" value="Unassembled WGS sequence"/>
</dbReference>
<organism evidence="2 3">
    <name type="scientific">Neofusicoccum ribis</name>
    <dbReference type="NCBI Taxonomy" id="45134"/>
    <lineage>
        <taxon>Eukaryota</taxon>
        <taxon>Fungi</taxon>
        <taxon>Dikarya</taxon>
        <taxon>Ascomycota</taxon>
        <taxon>Pezizomycotina</taxon>
        <taxon>Dothideomycetes</taxon>
        <taxon>Dothideomycetes incertae sedis</taxon>
        <taxon>Botryosphaeriales</taxon>
        <taxon>Botryosphaeriaceae</taxon>
        <taxon>Neofusicoccum</taxon>
    </lineage>
</organism>
<dbReference type="PANTHER" id="PTHR37544">
    <property type="entry name" value="SPRAY-RELATED"/>
    <property type="match status" value="1"/>
</dbReference>
<keyword evidence="1" id="KW-1133">Transmembrane helix</keyword>
<reference evidence="2 3" key="1">
    <citation type="submission" date="2024-02" db="EMBL/GenBank/DDBJ databases">
        <title>De novo assembly and annotation of 12 fungi associated with fruit tree decline syndrome in Ontario, Canada.</title>
        <authorList>
            <person name="Sulman M."/>
            <person name="Ellouze W."/>
            <person name="Ilyukhin E."/>
        </authorList>
    </citation>
    <scope>NUCLEOTIDE SEQUENCE [LARGE SCALE GENOMIC DNA]</scope>
    <source>
        <strain evidence="2 3">M1-105</strain>
    </source>
</reference>
<gene>
    <name evidence="2" type="ORF">SLS56_001472</name>
</gene>
<name>A0ABR3T8H8_9PEZI</name>
<keyword evidence="3" id="KW-1185">Reference proteome</keyword>
<dbReference type="EMBL" id="JAJVDC020000009">
    <property type="protein sequence ID" value="KAL1635777.1"/>
    <property type="molecule type" value="Genomic_DNA"/>
</dbReference>
<protein>
    <submittedName>
        <fullName evidence="2">Uncharacterized protein</fullName>
    </submittedName>
</protein>
<dbReference type="InterPro" id="IPR021840">
    <property type="entry name" value="DUF3433"/>
</dbReference>
<evidence type="ECO:0000313" key="3">
    <source>
        <dbReference type="Proteomes" id="UP001521116"/>
    </source>
</evidence>
<dbReference type="PANTHER" id="PTHR37544:SF3">
    <property type="entry name" value="SPRAY"/>
    <property type="match status" value="1"/>
</dbReference>
<evidence type="ECO:0000256" key="1">
    <source>
        <dbReference type="SAM" id="Phobius"/>
    </source>
</evidence>
<accession>A0ABR3T8H8</accession>
<comment type="caution">
    <text evidence="2">The sequence shown here is derived from an EMBL/GenBank/DDBJ whole genome shotgun (WGS) entry which is preliminary data.</text>
</comment>
<sequence>MEKDNPTLITIVQILLANSQRDDRIIFAADISDLPVDKSCSYLYLPTIIAVLYSFLWTWIDLDAKRLEPYYQRSKEGGTSGKDSVAAIPF</sequence>
<evidence type="ECO:0000313" key="2">
    <source>
        <dbReference type="EMBL" id="KAL1635777.1"/>
    </source>
</evidence>
<feature type="transmembrane region" description="Helical" evidence="1">
    <location>
        <begin position="42"/>
        <end position="60"/>
    </location>
</feature>
<proteinExistence type="predicted"/>
<dbReference type="Pfam" id="PF11915">
    <property type="entry name" value="DUF3433"/>
    <property type="match status" value="1"/>
</dbReference>
<keyword evidence="1" id="KW-0812">Transmembrane</keyword>
<keyword evidence="1" id="KW-0472">Membrane</keyword>